<dbReference type="Gene3D" id="3.90.640.10">
    <property type="entry name" value="Actin, Chain A, domain 4"/>
    <property type="match status" value="1"/>
</dbReference>
<gene>
    <name evidence="1" type="ORF">PHLGIDRAFT_122658</name>
</gene>
<dbReference type="PANTHER" id="PTHR14187:SF5">
    <property type="entry name" value="HEAT SHOCK 70 KDA PROTEIN 12A"/>
    <property type="match status" value="1"/>
</dbReference>
<dbReference type="SUPFAM" id="SSF53067">
    <property type="entry name" value="Actin-like ATPase domain"/>
    <property type="match status" value="2"/>
</dbReference>
<keyword evidence="2" id="KW-1185">Reference proteome</keyword>
<reference evidence="1 2" key="1">
    <citation type="journal article" date="2014" name="PLoS Genet.">
        <title>Analysis of the Phlebiopsis gigantea genome, transcriptome and secretome provides insight into its pioneer colonization strategies of wood.</title>
        <authorList>
            <person name="Hori C."/>
            <person name="Ishida T."/>
            <person name="Igarashi K."/>
            <person name="Samejima M."/>
            <person name="Suzuki H."/>
            <person name="Master E."/>
            <person name="Ferreira P."/>
            <person name="Ruiz-Duenas F.J."/>
            <person name="Held B."/>
            <person name="Canessa P."/>
            <person name="Larrondo L.F."/>
            <person name="Schmoll M."/>
            <person name="Druzhinina I.S."/>
            <person name="Kubicek C.P."/>
            <person name="Gaskell J.A."/>
            <person name="Kersten P."/>
            <person name="St John F."/>
            <person name="Glasner J."/>
            <person name="Sabat G."/>
            <person name="Splinter BonDurant S."/>
            <person name="Syed K."/>
            <person name="Yadav J."/>
            <person name="Mgbeahuruike A.C."/>
            <person name="Kovalchuk A."/>
            <person name="Asiegbu F.O."/>
            <person name="Lackner G."/>
            <person name="Hoffmeister D."/>
            <person name="Rencoret J."/>
            <person name="Gutierrez A."/>
            <person name="Sun H."/>
            <person name="Lindquist E."/>
            <person name="Barry K."/>
            <person name="Riley R."/>
            <person name="Grigoriev I.V."/>
            <person name="Henrissat B."/>
            <person name="Kues U."/>
            <person name="Berka R.M."/>
            <person name="Martinez A.T."/>
            <person name="Covert S.F."/>
            <person name="Blanchette R.A."/>
            <person name="Cullen D."/>
        </authorList>
    </citation>
    <scope>NUCLEOTIDE SEQUENCE [LARGE SCALE GENOMIC DNA]</scope>
    <source>
        <strain evidence="1 2">11061_1 CR5-6</strain>
    </source>
</reference>
<evidence type="ECO:0000313" key="1">
    <source>
        <dbReference type="EMBL" id="KIP02230.1"/>
    </source>
</evidence>
<dbReference type="STRING" id="745531.A0A0C3S357"/>
<name>A0A0C3S357_PHLG1</name>
<dbReference type="InterPro" id="IPR043129">
    <property type="entry name" value="ATPase_NBD"/>
</dbReference>
<organism evidence="1 2">
    <name type="scientific">Phlebiopsis gigantea (strain 11061_1 CR5-6)</name>
    <name type="common">White-rot fungus</name>
    <name type="synonym">Peniophora gigantea</name>
    <dbReference type="NCBI Taxonomy" id="745531"/>
    <lineage>
        <taxon>Eukaryota</taxon>
        <taxon>Fungi</taxon>
        <taxon>Dikarya</taxon>
        <taxon>Basidiomycota</taxon>
        <taxon>Agaricomycotina</taxon>
        <taxon>Agaricomycetes</taxon>
        <taxon>Polyporales</taxon>
        <taxon>Phanerochaetaceae</taxon>
        <taxon>Phlebiopsis</taxon>
    </lineage>
</organism>
<evidence type="ECO:0000313" key="2">
    <source>
        <dbReference type="Proteomes" id="UP000053257"/>
    </source>
</evidence>
<protein>
    <submittedName>
        <fullName evidence="1">Uncharacterized protein</fullName>
    </submittedName>
</protein>
<sequence>MSSLKPYTGMQRKVVISFDVGTTFSGIGYAILDRGEVPKIQGVTRFPGQESGDFKIPSVLWYTQDGKVHTAGAEALDPGMILVAEDEDLVRTEWFKLWLRTQGLASDGLRAADLKPLPRGKTVIQVFGDFLAYLLDCTKKYIADTHHNGEDLWASVQGQIDFVLSHPNGWEGAQQSKMRQAAVHAGLVPDTPAGHARVHFVTEGEASILYCLDNGLASDAIQTGKSAMVIDAGGGTVDLSTYKFTAVNPTSVEEIAPSDCIFHGSTRINMLALRFLKAKLANSKYGNDEDLSTMMDSFEKSVKPTFKDLSERSFIKFGSRSDRDPNVGIRSGQLALEGSDIVKFFEPSVDAITAAVHTQRELASQPVSTCFLVGGFAASPWLYNQLKTTLQLSGITLSRPDNHTNKAVAEGAISYFLTRTVAARVARLTYGTKCVIRYAPQNSDHTLRQDRIAVRPSGNLVVPDHFKVLLERGTRMTEEDEYRCTMFREATELSHLDRISSSITCYRGKSKSPRWADTEPEMFAQICTVYADTSRVVKKKKKSPNGPYYVQEYDIVLLCGLTELQAQIRWIENGVEKRGEAKIVYDDDAEAAF</sequence>
<dbReference type="Proteomes" id="UP000053257">
    <property type="component" value="Unassembled WGS sequence"/>
</dbReference>
<dbReference type="EMBL" id="KN840691">
    <property type="protein sequence ID" value="KIP02230.1"/>
    <property type="molecule type" value="Genomic_DNA"/>
</dbReference>
<dbReference type="Gene3D" id="3.30.420.40">
    <property type="match status" value="2"/>
</dbReference>
<dbReference type="OrthoDB" id="2963168at2759"/>
<dbReference type="AlphaFoldDB" id="A0A0C3S357"/>
<dbReference type="HOGENOM" id="CLU_009958_4_2_1"/>
<proteinExistence type="predicted"/>
<accession>A0A0C3S357</accession>
<dbReference type="CDD" id="cd10170">
    <property type="entry name" value="ASKHA_NBD_HSP70"/>
    <property type="match status" value="1"/>
</dbReference>
<dbReference type="PANTHER" id="PTHR14187">
    <property type="entry name" value="ALPHA KINASE/ELONGATION FACTOR 2 KINASE"/>
    <property type="match status" value="1"/>
</dbReference>